<feature type="non-terminal residue" evidence="1">
    <location>
        <position position="200"/>
    </location>
</feature>
<protein>
    <submittedName>
        <fullName evidence="1">Uncharacterized protein</fullName>
    </submittedName>
</protein>
<proteinExistence type="predicted"/>
<sequence length="200" mass="22343">MAKDCDIAVYPHTYASLQIKVGDFDAVLSSFASGFENEPRFILNFVKEDFHVRLTKLSQIVAAASLSRAHISSQLVHCRIKAAIYHTHQRTVEFSSTASQELRIMGSGIRFNVHPWERCRQNDGEASDERVNKEHGLPGRHHMSLIDASALPATFDLPKFLLRGGQLLRLLVGLPLFPTPEDSLLAADYIDTDESSVELK</sequence>
<keyword evidence="2" id="KW-1185">Reference proteome</keyword>
<organism evidence="1 2">
    <name type="scientific">Gossypium schwendimanii</name>
    <name type="common">Cotton</name>
    <dbReference type="NCBI Taxonomy" id="34291"/>
    <lineage>
        <taxon>Eukaryota</taxon>
        <taxon>Viridiplantae</taxon>
        <taxon>Streptophyta</taxon>
        <taxon>Embryophyta</taxon>
        <taxon>Tracheophyta</taxon>
        <taxon>Spermatophyta</taxon>
        <taxon>Magnoliopsida</taxon>
        <taxon>eudicotyledons</taxon>
        <taxon>Gunneridae</taxon>
        <taxon>Pentapetalae</taxon>
        <taxon>rosids</taxon>
        <taxon>malvids</taxon>
        <taxon>Malvales</taxon>
        <taxon>Malvaceae</taxon>
        <taxon>Malvoideae</taxon>
        <taxon>Gossypium</taxon>
    </lineage>
</organism>
<dbReference type="AlphaFoldDB" id="A0A7J9L089"/>
<dbReference type="EMBL" id="JABFAF010000004">
    <property type="protein sequence ID" value="MBA0852130.1"/>
    <property type="molecule type" value="Genomic_DNA"/>
</dbReference>
<comment type="caution">
    <text evidence="1">The sequence shown here is derived from an EMBL/GenBank/DDBJ whole genome shotgun (WGS) entry which is preliminary data.</text>
</comment>
<evidence type="ECO:0000313" key="1">
    <source>
        <dbReference type="EMBL" id="MBA0852130.1"/>
    </source>
</evidence>
<dbReference type="Proteomes" id="UP000593576">
    <property type="component" value="Unassembled WGS sequence"/>
</dbReference>
<name>A0A7J9L089_GOSSC</name>
<evidence type="ECO:0000313" key="2">
    <source>
        <dbReference type="Proteomes" id="UP000593576"/>
    </source>
</evidence>
<accession>A0A7J9L089</accession>
<reference evidence="1 2" key="1">
    <citation type="journal article" date="2019" name="Genome Biol. Evol.">
        <title>Insights into the evolution of the New World diploid cottons (Gossypium, subgenus Houzingenia) based on genome sequencing.</title>
        <authorList>
            <person name="Grover C.E."/>
            <person name="Arick M.A. 2nd"/>
            <person name="Thrash A."/>
            <person name="Conover J.L."/>
            <person name="Sanders W.S."/>
            <person name="Peterson D.G."/>
            <person name="Frelichowski J.E."/>
            <person name="Scheffler J.A."/>
            <person name="Scheffler B.E."/>
            <person name="Wendel J.F."/>
        </authorList>
    </citation>
    <scope>NUCLEOTIDE SEQUENCE [LARGE SCALE GENOMIC DNA]</scope>
    <source>
        <strain evidence="1">1</strain>
        <tissue evidence="1">Leaf</tissue>
    </source>
</reference>
<gene>
    <name evidence="1" type="ORF">Goshw_001662</name>
</gene>